<dbReference type="GO" id="GO:0006508">
    <property type="term" value="P:proteolysis"/>
    <property type="evidence" value="ECO:0007669"/>
    <property type="project" value="UniProtKB-KW"/>
</dbReference>
<dbReference type="PANTHER" id="PTHR14218:SF15">
    <property type="entry name" value="TRIPEPTIDYL-PEPTIDASE 1"/>
    <property type="match status" value="1"/>
</dbReference>
<dbReference type="SUPFAM" id="SSF52743">
    <property type="entry name" value="Subtilisin-like"/>
    <property type="match status" value="1"/>
</dbReference>
<keyword evidence="8 11" id="KW-0720">Serine protease</keyword>
<evidence type="ECO:0000256" key="8">
    <source>
        <dbReference type="ARBA" id="ARBA00022825"/>
    </source>
</evidence>
<feature type="binding site" evidence="11">
    <location>
        <position position="548"/>
    </location>
    <ligand>
        <name>Ca(2+)</name>
        <dbReference type="ChEBI" id="CHEBI:29108"/>
    </ligand>
</feature>
<feature type="binding site" evidence="11">
    <location>
        <position position="529"/>
    </location>
    <ligand>
        <name>Ca(2+)</name>
        <dbReference type="ChEBI" id="CHEBI:29108"/>
    </ligand>
</feature>
<dbReference type="EC" id="3.4.14.10" evidence="4"/>
<name>A0AAD7B8A9_9AGAR</name>
<keyword evidence="10" id="KW-0865">Zymogen</keyword>
<dbReference type="Proteomes" id="UP001221142">
    <property type="component" value="Unassembled WGS sequence"/>
</dbReference>
<dbReference type="CDD" id="cd04056">
    <property type="entry name" value="Peptidases_S53"/>
    <property type="match status" value="1"/>
</dbReference>
<evidence type="ECO:0000256" key="12">
    <source>
        <dbReference type="SAM" id="SignalP"/>
    </source>
</evidence>
<dbReference type="EMBL" id="JARKIF010000029">
    <property type="protein sequence ID" value="KAJ7613070.1"/>
    <property type="molecule type" value="Genomic_DNA"/>
</dbReference>
<evidence type="ECO:0000256" key="4">
    <source>
        <dbReference type="ARBA" id="ARBA00012462"/>
    </source>
</evidence>
<evidence type="ECO:0000256" key="2">
    <source>
        <dbReference type="ARBA" id="ARBA00002451"/>
    </source>
</evidence>
<accession>A0AAD7B8A9</accession>
<evidence type="ECO:0000313" key="15">
    <source>
        <dbReference type="Proteomes" id="UP001221142"/>
    </source>
</evidence>
<dbReference type="PROSITE" id="PS51695">
    <property type="entry name" value="SEDOLISIN"/>
    <property type="match status" value="1"/>
</dbReference>
<dbReference type="Pfam" id="PF00082">
    <property type="entry name" value="Peptidase_S8"/>
    <property type="match status" value="1"/>
</dbReference>
<sequence length="569" mass="59603">MRGSSLLPLAALCSTCIADANPSLNMAVHESIASVPPGFTPAATAVFPSHELTLRIALAHTDMAGLHARTYAVSDPANALYGKHLTTEEVAEYVSPTPEALSAVSEWLSNNGIATKSISPAGDLLQISLAVSHAATLFDAEFRNYTHVETGRSAVRTLNYSLPATLRPHVRFVHPTVAFTMPLRKSGSGVSVVRSRKRVADVAASCATTMTPSCIQSMYSIPTTKSTSVNNILGVSGYLDEWVNSQDLRAFLTTNRPALINSTFNLQLVDGGQNLQSIFDAGDEANLDVQYSLSLATGVPVNFYSVGISTNDDVEGFIDVVNFILAADKRPTVFSTSYGFSESNMPINLAVAICDAYTQLAAVGISSLFASGDGGVSGMQSTTTCPQNQFNPTLPSTCPFVTSIGGTTGLPPAQVVAYNGSSGGFSNYFPTPDYQAQDVKAYVASMGGTYAGMYNATGRGFPDVAAHAADVQIHWRGNFETVTGTSCATPIFASIIALVNDRLIAAGKPVLGFLNPFLYSAAGRAAFTDVTEGNNPGCNTAGFSASKGWDPVTGLGTPDFGRLISAVGL</sequence>
<evidence type="ECO:0000256" key="7">
    <source>
        <dbReference type="ARBA" id="ARBA00022801"/>
    </source>
</evidence>
<dbReference type="SMART" id="SM00944">
    <property type="entry name" value="Pro-kuma_activ"/>
    <property type="match status" value="1"/>
</dbReference>
<feature type="active site" description="Charge relay system" evidence="11">
    <location>
        <position position="288"/>
    </location>
</feature>
<feature type="active site" description="Charge relay system" evidence="11">
    <location>
        <position position="486"/>
    </location>
</feature>
<evidence type="ECO:0000259" key="13">
    <source>
        <dbReference type="PROSITE" id="PS51695"/>
    </source>
</evidence>
<comment type="cofactor">
    <cofactor evidence="11">
        <name>Ca(2+)</name>
        <dbReference type="ChEBI" id="CHEBI:29108"/>
    </cofactor>
    <text evidence="11">Binds 1 Ca(2+) ion per subunit.</text>
</comment>
<dbReference type="Pfam" id="PF09286">
    <property type="entry name" value="Pro-kuma_activ"/>
    <property type="match status" value="1"/>
</dbReference>
<reference evidence="14" key="1">
    <citation type="submission" date="2023-03" db="EMBL/GenBank/DDBJ databases">
        <title>Massive genome expansion in bonnet fungi (Mycena s.s.) driven by repeated elements and novel gene families across ecological guilds.</title>
        <authorList>
            <consortium name="Lawrence Berkeley National Laboratory"/>
            <person name="Harder C.B."/>
            <person name="Miyauchi S."/>
            <person name="Viragh M."/>
            <person name="Kuo A."/>
            <person name="Thoen E."/>
            <person name="Andreopoulos B."/>
            <person name="Lu D."/>
            <person name="Skrede I."/>
            <person name="Drula E."/>
            <person name="Henrissat B."/>
            <person name="Morin E."/>
            <person name="Kohler A."/>
            <person name="Barry K."/>
            <person name="LaButti K."/>
            <person name="Morin E."/>
            <person name="Salamov A."/>
            <person name="Lipzen A."/>
            <person name="Mereny Z."/>
            <person name="Hegedus B."/>
            <person name="Baldrian P."/>
            <person name="Stursova M."/>
            <person name="Weitz H."/>
            <person name="Taylor A."/>
            <person name="Grigoriev I.V."/>
            <person name="Nagy L.G."/>
            <person name="Martin F."/>
            <person name="Kauserud H."/>
        </authorList>
    </citation>
    <scope>NUCLEOTIDE SEQUENCE</scope>
    <source>
        <strain evidence="14">9284</strain>
    </source>
</reference>
<dbReference type="SUPFAM" id="SSF54897">
    <property type="entry name" value="Protease propeptides/inhibitors"/>
    <property type="match status" value="1"/>
</dbReference>
<feature type="chain" id="PRO_5042097968" description="tripeptidyl-peptidase II" evidence="12">
    <location>
        <begin position="21"/>
        <end position="569"/>
    </location>
</feature>
<feature type="binding site" evidence="11">
    <location>
        <position position="550"/>
    </location>
    <ligand>
        <name>Ca(2+)</name>
        <dbReference type="ChEBI" id="CHEBI:29108"/>
    </ligand>
</feature>
<dbReference type="InterPro" id="IPR000209">
    <property type="entry name" value="Peptidase_S8/S53_dom"/>
</dbReference>
<feature type="signal peptide" evidence="12">
    <location>
        <begin position="1"/>
        <end position="20"/>
    </location>
</feature>
<comment type="caution">
    <text evidence="14">The sequence shown here is derived from an EMBL/GenBank/DDBJ whole genome shotgun (WGS) entry which is preliminary data.</text>
</comment>
<dbReference type="GO" id="GO:0008240">
    <property type="term" value="F:tripeptidyl-peptidase activity"/>
    <property type="evidence" value="ECO:0007669"/>
    <property type="project" value="UniProtKB-EC"/>
</dbReference>
<evidence type="ECO:0000256" key="5">
    <source>
        <dbReference type="ARBA" id="ARBA00022670"/>
    </source>
</evidence>
<evidence type="ECO:0000256" key="6">
    <source>
        <dbReference type="ARBA" id="ARBA00022723"/>
    </source>
</evidence>
<comment type="function">
    <text evidence="2">Secreted tripeptidyl-peptidase which degrades proteins at acidic pHs and is involved in virulence.</text>
</comment>
<evidence type="ECO:0000313" key="14">
    <source>
        <dbReference type="EMBL" id="KAJ7613070.1"/>
    </source>
</evidence>
<keyword evidence="12" id="KW-0732">Signal</keyword>
<keyword evidence="5 11" id="KW-0645">Protease</keyword>
<feature type="domain" description="Peptidase S53" evidence="13">
    <location>
        <begin position="209"/>
        <end position="569"/>
    </location>
</feature>
<dbReference type="InterPro" id="IPR030400">
    <property type="entry name" value="Sedolisin_dom"/>
</dbReference>
<evidence type="ECO:0000256" key="11">
    <source>
        <dbReference type="PROSITE-ProRule" id="PRU01032"/>
    </source>
</evidence>
<organism evidence="14 15">
    <name type="scientific">Roridomyces roridus</name>
    <dbReference type="NCBI Taxonomy" id="1738132"/>
    <lineage>
        <taxon>Eukaryota</taxon>
        <taxon>Fungi</taxon>
        <taxon>Dikarya</taxon>
        <taxon>Basidiomycota</taxon>
        <taxon>Agaricomycotina</taxon>
        <taxon>Agaricomycetes</taxon>
        <taxon>Agaricomycetidae</taxon>
        <taxon>Agaricales</taxon>
        <taxon>Marasmiineae</taxon>
        <taxon>Mycenaceae</taxon>
        <taxon>Roridomyces</taxon>
    </lineage>
</organism>
<keyword evidence="9 11" id="KW-0106">Calcium</keyword>
<proteinExistence type="predicted"/>
<dbReference type="CDD" id="cd11377">
    <property type="entry name" value="Pro-peptidase_S53"/>
    <property type="match status" value="1"/>
</dbReference>
<dbReference type="InterPro" id="IPR015366">
    <property type="entry name" value="S53_propep"/>
</dbReference>
<gene>
    <name evidence="14" type="ORF">FB45DRAFT_938886</name>
</gene>
<dbReference type="GO" id="GO:0005576">
    <property type="term" value="C:extracellular region"/>
    <property type="evidence" value="ECO:0007669"/>
    <property type="project" value="UniProtKB-SubCell"/>
</dbReference>
<dbReference type="InterPro" id="IPR036852">
    <property type="entry name" value="Peptidase_S8/S53_dom_sf"/>
</dbReference>
<keyword evidence="6 11" id="KW-0479">Metal-binding</keyword>
<comment type="catalytic activity">
    <reaction evidence="1">
        <text>Release of an N-terminal tripeptide from a polypeptide.</text>
        <dbReference type="EC" id="3.4.14.10"/>
    </reaction>
</comment>
<evidence type="ECO:0000256" key="9">
    <source>
        <dbReference type="ARBA" id="ARBA00022837"/>
    </source>
</evidence>
<evidence type="ECO:0000256" key="1">
    <source>
        <dbReference type="ARBA" id="ARBA00001910"/>
    </source>
</evidence>
<feature type="active site" description="Charge relay system" evidence="11">
    <location>
        <position position="284"/>
    </location>
</feature>
<dbReference type="PANTHER" id="PTHR14218">
    <property type="entry name" value="PROTEASE S8 TRIPEPTIDYL PEPTIDASE I CLN2"/>
    <property type="match status" value="1"/>
</dbReference>
<evidence type="ECO:0000256" key="3">
    <source>
        <dbReference type="ARBA" id="ARBA00004239"/>
    </source>
</evidence>
<dbReference type="GO" id="GO:0004252">
    <property type="term" value="F:serine-type endopeptidase activity"/>
    <property type="evidence" value="ECO:0007669"/>
    <property type="project" value="UniProtKB-UniRule"/>
</dbReference>
<dbReference type="GO" id="GO:0046872">
    <property type="term" value="F:metal ion binding"/>
    <property type="evidence" value="ECO:0007669"/>
    <property type="project" value="UniProtKB-UniRule"/>
</dbReference>
<comment type="subcellular location">
    <subcellularLocation>
        <location evidence="3">Secreted</location>
        <location evidence="3">Extracellular space</location>
    </subcellularLocation>
</comment>
<dbReference type="Gene3D" id="3.40.50.200">
    <property type="entry name" value="Peptidase S8/S53 domain"/>
    <property type="match status" value="1"/>
</dbReference>
<dbReference type="InterPro" id="IPR050819">
    <property type="entry name" value="Tripeptidyl-peptidase_I"/>
</dbReference>
<dbReference type="AlphaFoldDB" id="A0AAD7B8A9"/>
<evidence type="ECO:0000256" key="10">
    <source>
        <dbReference type="ARBA" id="ARBA00023145"/>
    </source>
</evidence>
<protein>
    <recommendedName>
        <fullName evidence="4">tripeptidyl-peptidase II</fullName>
        <ecNumber evidence="4">3.4.14.10</ecNumber>
    </recommendedName>
</protein>
<feature type="binding site" evidence="11">
    <location>
        <position position="530"/>
    </location>
    <ligand>
        <name>Ca(2+)</name>
        <dbReference type="ChEBI" id="CHEBI:29108"/>
    </ligand>
</feature>
<keyword evidence="15" id="KW-1185">Reference proteome</keyword>
<keyword evidence="7 11" id="KW-0378">Hydrolase</keyword>